<organism evidence="2 3">
    <name type="scientific">Paramecium sonneborni</name>
    <dbReference type="NCBI Taxonomy" id="65129"/>
    <lineage>
        <taxon>Eukaryota</taxon>
        <taxon>Sar</taxon>
        <taxon>Alveolata</taxon>
        <taxon>Ciliophora</taxon>
        <taxon>Intramacronucleata</taxon>
        <taxon>Oligohymenophorea</taxon>
        <taxon>Peniculida</taxon>
        <taxon>Parameciidae</taxon>
        <taxon>Paramecium</taxon>
    </lineage>
</organism>
<feature type="compositionally biased region" description="Basic and acidic residues" evidence="1">
    <location>
        <begin position="509"/>
        <end position="523"/>
    </location>
</feature>
<feature type="region of interest" description="Disordered" evidence="1">
    <location>
        <begin position="556"/>
        <end position="577"/>
    </location>
</feature>
<dbReference type="PANTHER" id="PTHR16295">
    <property type="entry name" value="TRAF-TYPE ZINC FINGER PROTEIN-RELATED"/>
    <property type="match status" value="1"/>
</dbReference>
<dbReference type="AlphaFoldDB" id="A0A8S1P812"/>
<feature type="region of interest" description="Disordered" evidence="1">
    <location>
        <begin position="162"/>
        <end position="198"/>
    </location>
</feature>
<reference evidence="2" key="1">
    <citation type="submission" date="2021-01" db="EMBL/GenBank/DDBJ databases">
        <authorList>
            <consortium name="Genoscope - CEA"/>
            <person name="William W."/>
        </authorList>
    </citation>
    <scope>NUCLEOTIDE SEQUENCE</scope>
</reference>
<sequence length="668" mass="80761">MINCQFCRKKIDEEKLMLHEMYCERNCIKCDRCGYMYDQNDPESHEEEFHQLQQCPHCKEQFQDLKKHNCQELPILCQYCKLEIPIKSFSLHEIQCGSRTEVCDSCKQYIKMSEYLIHQSICQQKKFDKLGRGEKLDDFPSIQEVQKPSKPQTYDEVIKNKQEQQKQANNKIQTSQPAEFKPGYGKIENPYDFQPKLQDNNFDQKQEFQTGLHKANKNYVNNQMQKYTSESINSKDQEKQFEDPKYSQQPKLNQGLRSTQDVYDYKQRQIQQQLNQDEKQYQQNNNIINQDNKLTQSNNQKQYSRFTIPQTQNPFDPRVKPIPNQNNDIKPLPYPTRDQQISQKNQYNQYYNNEIKNPPKYQTQERISQDKYERPLNNQEKYYNEKRIYEQTTNNYFQNQDDRLKKYPDEQEVNQQQRTQISQRNYKSTYTTQESQKQPYVSNLSNNQSIQQDNRKLSSQKSGENTQFQYVRNPKAHQQPTYSQQQPSQKLSEQQQKFQENQNNSYLDKQTKSYDQHIKKQDDYQQVQRQQNNDQIKQNSYQQRQYDYQNYQQSKLNNNRDNQTNNHKPENNPNFNDSVIAKNLSEQFLAEDLQMTQEQMQEQKELYKMMEEKAKQQKEMINSQKQNQQQATRLPNVELPNEFDFMTEEEMLIQQQLLEKFEQQKKRK</sequence>
<dbReference type="Proteomes" id="UP000692954">
    <property type="component" value="Unassembled WGS sequence"/>
</dbReference>
<feature type="compositionally biased region" description="Polar residues" evidence="1">
    <location>
        <begin position="246"/>
        <end position="258"/>
    </location>
</feature>
<feature type="compositionally biased region" description="Basic and acidic residues" evidence="1">
    <location>
        <begin position="233"/>
        <end position="245"/>
    </location>
</feature>
<feature type="region of interest" description="Disordered" evidence="1">
    <location>
        <begin position="613"/>
        <end position="637"/>
    </location>
</feature>
<dbReference type="EMBL" id="CAJJDN010000071">
    <property type="protein sequence ID" value="CAD8099236.1"/>
    <property type="molecule type" value="Genomic_DNA"/>
</dbReference>
<gene>
    <name evidence="2" type="ORF">PSON_ATCC_30995.1.T0710215</name>
</gene>
<keyword evidence="3" id="KW-1185">Reference proteome</keyword>
<evidence type="ECO:0000313" key="3">
    <source>
        <dbReference type="Proteomes" id="UP000692954"/>
    </source>
</evidence>
<feature type="region of interest" description="Disordered" evidence="1">
    <location>
        <begin position="474"/>
        <end position="535"/>
    </location>
</feature>
<feature type="compositionally biased region" description="Polar residues" evidence="1">
    <location>
        <begin position="413"/>
        <end position="440"/>
    </location>
</feature>
<comment type="caution">
    <text evidence="2">The sequence shown here is derived from an EMBL/GenBank/DDBJ whole genome shotgun (WGS) entry which is preliminary data.</text>
</comment>
<dbReference type="OrthoDB" id="193703at2759"/>
<feature type="compositionally biased region" description="Polar residues" evidence="1">
    <location>
        <begin position="621"/>
        <end position="633"/>
    </location>
</feature>
<evidence type="ECO:0000256" key="1">
    <source>
        <dbReference type="SAM" id="MobiDB-lite"/>
    </source>
</evidence>
<dbReference type="GO" id="GO:0005739">
    <property type="term" value="C:mitochondrion"/>
    <property type="evidence" value="ECO:0007669"/>
    <property type="project" value="TreeGrafter"/>
</dbReference>
<feature type="compositionally biased region" description="Low complexity" evidence="1">
    <location>
        <begin position="562"/>
        <end position="576"/>
    </location>
</feature>
<feature type="region of interest" description="Disordered" evidence="1">
    <location>
        <begin position="410"/>
        <end position="440"/>
    </location>
</feature>
<feature type="region of interest" description="Disordered" evidence="1">
    <location>
        <begin position="306"/>
        <end position="340"/>
    </location>
</feature>
<protein>
    <recommendedName>
        <fullName evidence="4">TRAF-type domain-containing protein</fullName>
    </recommendedName>
</protein>
<feature type="region of interest" description="Disordered" evidence="1">
    <location>
        <begin position="230"/>
        <end position="258"/>
    </location>
</feature>
<evidence type="ECO:0000313" key="2">
    <source>
        <dbReference type="EMBL" id="CAD8099236.1"/>
    </source>
</evidence>
<feature type="compositionally biased region" description="Low complexity" evidence="1">
    <location>
        <begin position="524"/>
        <end position="535"/>
    </location>
</feature>
<dbReference type="InterPro" id="IPR051986">
    <property type="entry name" value="Innate_Immune_Apopt_Reg"/>
</dbReference>
<evidence type="ECO:0008006" key="4">
    <source>
        <dbReference type="Google" id="ProtNLM"/>
    </source>
</evidence>
<feature type="compositionally biased region" description="Low complexity" evidence="1">
    <location>
        <begin position="478"/>
        <end position="504"/>
    </location>
</feature>
<accession>A0A8S1P812</accession>
<feature type="region of interest" description="Disordered" evidence="1">
    <location>
        <begin position="353"/>
        <end position="379"/>
    </location>
</feature>
<proteinExistence type="predicted"/>
<dbReference type="PANTHER" id="PTHR16295:SF10">
    <property type="entry name" value="EXPRESSED PROTEIN"/>
    <property type="match status" value="1"/>
</dbReference>
<name>A0A8S1P812_9CILI</name>